<organism evidence="1 2">
    <name type="scientific">Verrucosispora sioxanthis</name>
    <dbReference type="NCBI Taxonomy" id="2499994"/>
    <lineage>
        <taxon>Bacteria</taxon>
        <taxon>Bacillati</taxon>
        <taxon>Actinomycetota</taxon>
        <taxon>Actinomycetes</taxon>
        <taxon>Micromonosporales</taxon>
        <taxon>Micromonosporaceae</taxon>
        <taxon>Micromonospora</taxon>
    </lineage>
</organism>
<evidence type="ECO:0000313" key="1">
    <source>
        <dbReference type="EMBL" id="NGM14332.1"/>
    </source>
</evidence>
<accession>A0A6M1L7X9</accession>
<dbReference type="Proteomes" id="UP000478148">
    <property type="component" value="Unassembled WGS sequence"/>
</dbReference>
<sequence length="124" mass="13709">MIEDIGNRVSLEDGYRLAAVDALRLLDRIMAATDTGADEESRHGCALALGTALLAVVQEYLERTSNDHDVELFLEVNGRQPEEMVAWSVNILAGLRLRRIPTVEYRSICDSAVEVAARRLHSSS</sequence>
<keyword evidence="2" id="KW-1185">Reference proteome</keyword>
<dbReference type="RefSeq" id="WP_164448210.1">
    <property type="nucleotide sequence ID" value="NZ_SAIY01000005.1"/>
</dbReference>
<comment type="caution">
    <text evidence="1">The sequence shown here is derived from an EMBL/GenBank/DDBJ whole genome shotgun (WGS) entry which is preliminary data.</text>
</comment>
<protein>
    <submittedName>
        <fullName evidence="1">Uncharacterized protein</fullName>
    </submittedName>
</protein>
<dbReference type="EMBL" id="SAIY01000005">
    <property type="protein sequence ID" value="NGM14332.1"/>
    <property type="molecule type" value="Genomic_DNA"/>
</dbReference>
<name>A0A6M1L7X9_9ACTN</name>
<evidence type="ECO:0000313" key="2">
    <source>
        <dbReference type="Proteomes" id="UP000478148"/>
    </source>
</evidence>
<reference evidence="1 2" key="1">
    <citation type="submission" date="2020-02" db="EMBL/GenBank/DDBJ databases">
        <title>Draft Genome Sequence of Verrucosispora sp. Strain CWR15, Isolated from Gulf of Mexico Sponge.</title>
        <authorList>
            <person name="Kennedy S.J."/>
            <person name="Cella E."/>
            <person name="Azarian T."/>
            <person name="Baker B.J."/>
            <person name="Shaw L.N."/>
        </authorList>
    </citation>
    <scope>NUCLEOTIDE SEQUENCE [LARGE SCALE GENOMIC DNA]</scope>
    <source>
        <strain evidence="1 2">CWR15</strain>
    </source>
</reference>
<gene>
    <name evidence="1" type="ORF">ENC19_17500</name>
</gene>
<dbReference type="AlphaFoldDB" id="A0A6M1L7X9"/>
<proteinExistence type="predicted"/>